<reference evidence="2 3" key="1">
    <citation type="submission" date="2018-11" db="EMBL/GenBank/DDBJ databases">
        <title>Complete genome sequence of Dickeya zeae strain CE1 infecting Canna edulis Ker-Gawl. in China.</title>
        <authorList>
            <person name="Zhang J."/>
            <person name="Lin B."/>
            <person name="Shen H."/>
            <person name="Jiang S."/>
            <person name="Pu X."/>
            <person name="Sun D."/>
        </authorList>
    </citation>
    <scope>NUCLEOTIDE SEQUENCE [LARGE SCALE GENOMIC DNA]</scope>
    <source>
        <strain evidence="2 3">CE1</strain>
    </source>
</reference>
<keyword evidence="1" id="KW-1133">Transmembrane helix</keyword>
<keyword evidence="1" id="KW-0812">Transmembrane</keyword>
<feature type="transmembrane region" description="Helical" evidence="1">
    <location>
        <begin position="6"/>
        <end position="23"/>
    </location>
</feature>
<protein>
    <submittedName>
        <fullName evidence="2">Uncharacterized protein</fullName>
    </submittedName>
</protein>
<evidence type="ECO:0000256" key="1">
    <source>
        <dbReference type="SAM" id="Phobius"/>
    </source>
</evidence>
<evidence type="ECO:0000313" key="3">
    <source>
        <dbReference type="Proteomes" id="UP000500801"/>
    </source>
</evidence>
<keyword evidence="1" id="KW-0472">Membrane</keyword>
<accession>A0AAE6Z3X0</accession>
<dbReference type="EMBL" id="CP033622">
    <property type="protein sequence ID" value="QIZ52930.1"/>
    <property type="molecule type" value="Genomic_DNA"/>
</dbReference>
<dbReference type="AlphaFoldDB" id="A0AAE6Z3X0"/>
<gene>
    <name evidence="2" type="ORF">DWG24_20390</name>
</gene>
<name>A0AAE6Z3X0_9GAMM</name>
<dbReference type="Proteomes" id="UP000500801">
    <property type="component" value="Chromosome"/>
</dbReference>
<evidence type="ECO:0000313" key="2">
    <source>
        <dbReference type="EMBL" id="QIZ52930.1"/>
    </source>
</evidence>
<organism evidence="2 3">
    <name type="scientific">Dickeya zeae</name>
    <dbReference type="NCBI Taxonomy" id="204042"/>
    <lineage>
        <taxon>Bacteria</taxon>
        <taxon>Pseudomonadati</taxon>
        <taxon>Pseudomonadota</taxon>
        <taxon>Gammaproteobacteria</taxon>
        <taxon>Enterobacterales</taxon>
        <taxon>Pectobacteriaceae</taxon>
        <taxon>Dickeya</taxon>
    </lineage>
</organism>
<proteinExistence type="predicted"/>
<dbReference type="RefSeq" id="WP_168363836.1">
    <property type="nucleotide sequence ID" value="NZ_CP033622.1"/>
</dbReference>
<sequence length="81" mass="9308">MNIYSIFFGFISGVLVSLIAAFINHKIKMHSEATSKLRASEYQLMLKLGELHQEYFWLATNELHGVDTDMEVIARIYDIAI</sequence>